<keyword evidence="3" id="KW-1185">Reference proteome</keyword>
<protein>
    <submittedName>
        <fullName evidence="2">Uncharacterized protein</fullName>
    </submittedName>
</protein>
<evidence type="ECO:0000313" key="3">
    <source>
        <dbReference type="Proteomes" id="UP000824120"/>
    </source>
</evidence>
<accession>A0A9J5Y1V3</accession>
<sequence length="158" mass="17473">MSKSPSSFPKEPMSPEIETSNPLEFNTSTLPEIPSPSTPIYGVREIEPHSSTAVPIENLPCSLTFKQPIERKVVSQPGPVSSTLSERLVDGDLLVEKGTESSILAADKEWVVQSLTEMNGDIQPPFSDMECKLLDPVKYGEPLFDHTLNTHTQLYFVQ</sequence>
<gene>
    <name evidence="2" type="ORF">H5410_035843</name>
</gene>
<feature type="compositionally biased region" description="Polar residues" evidence="1">
    <location>
        <begin position="17"/>
        <end position="30"/>
    </location>
</feature>
<dbReference type="Proteomes" id="UP000824120">
    <property type="component" value="Chromosome 7"/>
</dbReference>
<feature type="region of interest" description="Disordered" evidence="1">
    <location>
        <begin position="1"/>
        <end position="39"/>
    </location>
</feature>
<dbReference type="AlphaFoldDB" id="A0A9J5Y1V3"/>
<organism evidence="2 3">
    <name type="scientific">Solanum commersonii</name>
    <name type="common">Commerson's wild potato</name>
    <name type="synonym">Commerson's nightshade</name>
    <dbReference type="NCBI Taxonomy" id="4109"/>
    <lineage>
        <taxon>Eukaryota</taxon>
        <taxon>Viridiplantae</taxon>
        <taxon>Streptophyta</taxon>
        <taxon>Embryophyta</taxon>
        <taxon>Tracheophyta</taxon>
        <taxon>Spermatophyta</taxon>
        <taxon>Magnoliopsida</taxon>
        <taxon>eudicotyledons</taxon>
        <taxon>Gunneridae</taxon>
        <taxon>Pentapetalae</taxon>
        <taxon>asterids</taxon>
        <taxon>lamiids</taxon>
        <taxon>Solanales</taxon>
        <taxon>Solanaceae</taxon>
        <taxon>Solanoideae</taxon>
        <taxon>Solaneae</taxon>
        <taxon>Solanum</taxon>
    </lineage>
</organism>
<proteinExistence type="predicted"/>
<reference evidence="2 3" key="1">
    <citation type="submission" date="2020-09" db="EMBL/GenBank/DDBJ databases">
        <title>De no assembly of potato wild relative species, Solanum commersonii.</title>
        <authorList>
            <person name="Cho K."/>
        </authorList>
    </citation>
    <scope>NUCLEOTIDE SEQUENCE [LARGE SCALE GENOMIC DNA]</scope>
    <source>
        <strain evidence="2">LZ3.2</strain>
        <tissue evidence="2">Leaf</tissue>
    </source>
</reference>
<evidence type="ECO:0000256" key="1">
    <source>
        <dbReference type="SAM" id="MobiDB-lite"/>
    </source>
</evidence>
<dbReference type="EMBL" id="JACXVP010000007">
    <property type="protein sequence ID" value="KAG5594611.1"/>
    <property type="molecule type" value="Genomic_DNA"/>
</dbReference>
<comment type="caution">
    <text evidence="2">The sequence shown here is derived from an EMBL/GenBank/DDBJ whole genome shotgun (WGS) entry which is preliminary data.</text>
</comment>
<name>A0A9J5Y1V3_SOLCO</name>
<evidence type="ECO:0000313" key="2">
    <source>
        <dbReference type="EMBL" id="KAG5594611.1"/>
    </source>
</evidence>